<reference evidence="3" key="1">
    <citation type="submission" date="2017-02" db="EMBL/GenBank/DDBJ databases">
        <authorList>
            <person name="Tafer H."/>
            <person name="Lopandic K."/>
        </authorList>
    </citation>
    <scope>NUCLEOTIDE SEQUENCE [LARGE SCALE GENOMIC DNA]</scope>
    <source>
        <strain evidence="3">CBS 366.77</strain>
    </source>
</reference>
<dbReference type="PANTHER" id="PTHR21310:SF15">
    <property type="entry name" value="AMINOGLYCOSIDE PHOSPHOTRANSFERASE DOMAIN-CONTAINING PROTEIN"/>
    <property type="match status" value="1"/>
</dbReference>
<organism evidence="2 3">
    <name type="scientific">Aspergillus sclerotialis</name>
    <dbReference type="NCBI Taxonomy" id="2070753"/>
    <lineage>
        <taxon>Eukaryota</taxon>
        <taxon>Fungi</taxon>
        <taxon>Dikarya</taxon>
        <taxon>Ascomycota</taxon>
        <taxon>Pezizomycotina</taxon>
        <taxon>Eurotiomycetes</taxon>
        <taxon>Eurotiomycetidae</taxon>
        <taxon>Eurotiales</taxon>
        <taxon>Aspergillaceae</taxon>
        <taxon>Aspergillus</taxon>
        <taxon>Aspergillus subgen. Polypaecilum</taxon>
    </lineage>
</organism>
<name>A0A3A3A214_9EURO</name>
<accession>A0A3A3A214</accession>
<evidence type="ECO:0000259" key="1">
    <source>
        <dbReference type="Pfam" id="PF01636"/>
    </source>
</evidence>
<dbReference type="InterPro" id="IPR029058">
    <property type="entry name" value="AB_hydrolase_fold"/>
</dbReference>
<dbReference type="OrthoDB" id="5327538at2759"/>
<dbReference type="PANTHER" id="PTHR21310">
    <property type="entry name" value="AMINOGLYCOSIDE PHOSPHOTRANSFERASE-RELATED-RELATED"/>
    <property type="match status" value="1"/>
</dbReference>
<dbReference type="SUPFAM" id="SSF53474">
    <property type="entry name" value="alpha/beta-Hydrolases"/>
    <property type="match status" value="1"/>
</dbReference>
<dbReference type="InterPro" id="IPR051678">
    <property type="entry name" value="AGP_Transferase"/>
</dbReference>
<dbReference type="Gene3D" id="3.40.50.1820">
    <property type="entry name" value="alpha/beta hydrolase"/>
    <property type="match status" value="1"/>
</dbReference>
<dbReference type="EMBL" id="MVGC01000039">
    <property type="protein sequence ID" value="RJE25724.1"/>
    <property type="molecule type" value="Genomic_DNA"/>
</dbReference>
<evidence type="ECO:0000313" key="3">
    <source>
        <dbReference type="Proteomes" id="UP000266188"/>
    </source>
</evidence>
<gene>
    <name evidence="2" type="ORF">PHISCL_01912</name>
</gene>
<dbReference type="Pfam" id="PF01636">
    <property type="entry name" value="APH"/>
    <property type="match status" value="1"/>
</dbReference>
<keyword evidence="3" id="KW-1185">Reference proteome</keyword>
<proteinExistence type="predicted"/>
<dbReference type="AlphaFoldDB" id="A0A3A3A214"/>
<dbReference type="Proteomes" id="UP000266188">
    <property type="component" value="Unassembled WGS sequence"/>
</dbReference>
<dbReference type="InterPro" id="IPR002575">
    <property type="entry name" value="Aminoglycoside_PTrfase"/>
</dbReference>
<comment type="caution">
    <text evidence="2">The sequence shown here is derived from an EMBL/GenBank/DDBJ whole genome shotgun (WGS) entry which is preliminary data.</text>
</comment>
<protein>
    <recommendedName>
        <fullName evidence="1">Aminoglycoside phosphotransferase domain-containing protein</fullName>
    </recommendedName>
</protein>
<sequence>MGSLKNSLKRIIRPNEYQNSSNAKYTPTALPFPDGVKVLHDCLNATVDICSVHVLTLAKDTPPREAQQSSHTYIWLRCYIVQKSVARSNRLIDHATNLLNDLTTDRAVHNASSRALIFVAHSLGGLICKKAILLSRNNPEAHLRNIFDCTKGIIFMGTPHKGTWMADWTKIPVGALGLVKSTNMTLRKILETDDQYTLLKRVRLDELTAKASELRVWLARIRRFNATSPPPALRDYIFRSEVATLKFLEGTAFPAPKVFDYALEGEQNPVGVGYMLTEKLPGSSLRWSMPLIPEKKVMEQLADIFIELRKHPFEKMGSLDSPGSSHLGVFAQESLTDFGKDSRMSSLGPYTSPQDYHTASIQLTLDIILRDELYSHRPIDGYLIHRFLLDLVPSVLPSDESNLFFLKHADDKGDHILVGEEFNVTGIFDWEWAYTAPGALAFNSPIMLLPVAQFYDGANNIGEQEEVFAQIFEAKGHPNLASIVRKGRIQHRFAFCCRYDLWNDWDGFQGLFQGLRDAVNDGAHMNWDQWKAHAMNR</sequence>
<feature type="domain" description="Aminoglycoside phosphotransferase" evidence="1">
    <location>
        <begin position="216"/>
        <end position="434"/>
    </location>
</feature>
<dbReference type="SUPFAM" id="SSF56112">
    <property type="entry name" value="Protein kinase-like (PK-like)"/>
    <property type="match status" value="1"/>
</dbReference>
<evidence type="ECO:0000313" key="2">
    <source>
        <dbReference type="EMBL" id="RJE25724.1"/>
    </source>
</evidence>
<dbReference type="InterPro" id="IPR011009">
    <property type="entry name" value="Kinase-like_dom_sf"/>
</dbReference>